<feature type="transmembrane region" description="Helical" evidence="1">
    <location>
        <begin position="59"/>
        <end position="82"/>
    </location>
</feature>
<dbReference type="Pfam" id="PF10990">
    <property type="entry name" value="DUF2809"/>
    <property type="match status" value="1"/>
</dbReference>
<feature type="transmembrane region" description="Helical" evidence="1">
    <location>
        <begin position="29"/>
        <end position="47"/>
    </location>
</feature>
<dbReference type="Proteomes" id="UP001597476">
    <property type="component" value="Unassembled WGS sequence"/>
</dbReference>
<evidence type="ECO:0000256" key="1">
    <source>
        <dbReference type="SAM" id="Phobius"/>
    </source>
</evidence>
<feature type="transmembrane region" description="Helical" evidence="1">
    <location>
        <begin position="102"/>
        <end position="120"/>
    </location>
</feature>
<protein>
    <submittedName>
        <fullName evidence="2">DUF2809 domain-containing protein</fullName>
    </submittedName>
</protein>
<comment type="caution">
    <text evidence="2">The sequence shown here is derived from an EMBL/GenBank/DDBJ whole genome shotgun (WGS) entry which is preliminary data.</text>
</comment>
<evidence type="ECO:0000313" key="3">
    <source>
        <dbReference type="Proteomes" id="UP001597476"/>
    </source>
</evidence>
<keyword evidence="1" id="KW-1133">Transmembrane helix</keyword>
<keyword evidence="1" id="KW-0812">Transmembrane</keyword>
<name>A0ABW5T8L8_9FLAO</name>
<gene>
    <name evidence="2" type="ORF">ACFSR8_05040</name>
</gene>
<reference evidence="3" key="1">
    <citation type="journal article" date="2019" name="Int. J. Syst. Evol. Microbiol.">
        <title>The Global Catalogue of Microorganisms (GCM) 10K type strain sequencing project: providing services to taxonomists for standard genome sequencing and annotation.</title>
        <authorList>
            <consortium name="The Broad Institute Genomics Platform"/>
            <consortium name="The Broad Institute Genome Sequencing Center for Infectious Disease"/>
            <person name="Wu L."/>
            <person name="Ma J."/>
        </authorList>
    </citation>
    <scope>NUCLEOTIDE SEQUENCE [LARGE SCALE GENOMIC DNA]</scope>
    <source>
        <strain evidence="3">KCTC 42398</strain>
    </source>
</reference>
<evidence type="ECO:0000313" key="2">
    <source>
        <dbReference type="EMBL" id="MFD2725569.1"/>
    </source>
</evidence>
<proteinExistence type="predicted"/>
<accession>A0ABW5T8L8</accession>
<dbReference type="RefSeq" id="WP_380289677.1">
    <property type="nucleotide sequence ID" value="NZ_JBHULY010000006.1"/>
</dbReference>
<dbReference type="InterPro" id="IPR021257">
    <property type="entry name" value="DUF2809"/>
</dbReference>
<dbReference type="EMBL" id="JBHULY010000006">
    <property type="protein sequence ID" value="MFD2725569.1"/>
    <property type="molecule type" value="Genomic_DNA"/>
</dbReference>
<organism evidence="2 3">
    <name type="scientific">Hyunsoonleella rubra</name>
    <dbReference type="NCBI Taxonomy" id="1737062"/>
    <lineage>
        <taxon>Bacteria</taxon>
        <taxon>Pseudomonadati</taxon>
        <taxon>Bacteroidota</taxon>
        <taxon>Flavobacteriia</taxon>
        <taxon>Flavobacteriales</taxon>
        <taxon>Flavobacteriaceae</taxon>
    </lineage>
</organism>
<keyword evidence="3" id="KW-1185">Reference proteome</keyword>
<keyword evidence="1" id="KW-0472">Membrane</keyword>
<sequence>MKVNKTYLLLAILLFISEALIAIYLKIGFIRHTVGDFLVVILIYCFFKSFLKVDSIKLAIAVFLFALCIELLQLLNILSLLGMEHNQTAILLLGSTFHVSDVAAYILGVITFLIIDINLISNE</sequence>